<gene>
    <name evidence="11" type="ORF">JP09_001990</name>
</gene>
<evidence type="ECO:0000256" key="4">
    <source>
        <dbReference type="ARBA" id="ARBA00022723"/>
    </source>
</evidence>
<keyword evidence="6" id="KW-0408">Iron</keyword>
<sequence>MSKFHSTINRRDFMKALGITSASLGAMGMASPVFHDLDEMSQSGIGSKRPWYVKENEPGKLTVDYDWALMKNPDQMKTMHGGGFLGVLEGRNGFCQDPNSTFRQTYGIQRSQEIIDKAVQILHDGAATNRPGYQVRDLALNAGAVTVESLPYYKAAAGDAGRRNNPKWQGTPEEAAKMVWTAGRFYGASDIRTGEITDQEKVLFFTRDLHNVPIVFEDSEIGYSNSTKRVIPNKKYYSISVAIHMSKELFRYGYSPMRYAANLSRYRQWRPIQMALMNFISTLGYDTLGYYELMYGVIPAEASALLFGHSEISRNDNFLISPDWGSVQGYFTLLTTLPLAQSKPIDAGISRFCNTCKKCAESCPQQCISYDNEPSWDIPNSKAVPSAPTSYTTPGKKTFHTDAIACMSQWVGTAMGCGFCMGNCVFNVNSKSMIHQLVKPTVSALPILNHTLRQADVLFGYGLTPEGDFEKWWDMNLPVYGTDSTFNSTMGGYNK</sequence>
<keyword evidence="5" id="KW-0732">Signal</keyword>
<comment type="subcellular location">
    <subcellularLocation>
        <location evidence="1">Cell membrane</location>
    </subcellularLocation>
</comment>
<evidence type="ECO:0000256" key="5">
    <source>
        <dbReference type="ARBA" id="ARBA00022729"/>
    </source>
</evidence>
<keyword evidence="8" id="KW-0472">Membrane</keyword>
<dbReference type="Proteomes" id="UP000235653">
    <property type="component" value="Unassembled WGS sequence"/>
</dbReference>
<dbReference type="Pfam" id="PF13486">
    <property type="entry name" value="Dehalogenase"/>
    <property type="match status" value="1"/>
</dbReference>
<accession>A0A2P5P8Q2</accession>
<name>A0A2P5P8Q2_9CHLR</name>
<dbReference type="InterPro" id="IPR017896">
    <property type="entry name" value="4Fe4S_Fe-S-bd"/>
</dbReference>
<evidence type="ECO:0000256" key="8">
    <source>
        <dbReference type="ARBA" id="ARBA00023136"/>
    </source>
</evidence>
<keyword evidence="12" id="KW-1185">Reference proteome</keyword>
<evidence type="ECO:0000313" key="12">
    <source>
        <dbReference type="Proteomes" id="UP000235653"/>
    </source>
</evidence>
<dbReference type="GO" id="GO:0005886">
    <property type="term" value="C:plasma membrane"/>
    <property type="evidence" value="ECO:0007669"/>
    <property type="project" value="UniProtKB-SubCell"/>
</dbReference>
<proteinExistence type="predicted"/>
<dbReference type="InterPro" id="IPR028894">
    <property type="entry name" value="RDH_dom"/>
</dbReference>
<dbReference type="NCBIfam" id="TIGR02486">
    <property type="entry name" value="RDH"/>
    <property type="match status" value="1"/>
</dbReference>
<organism evidence="11 12">
    <name type="scientific">Dehalogenimonas etheniformans</name>
    <dbReference type="NCBI Taxonomy" id="1536648"/>
    <lineage>
        <taxon>Bacteria</taxon>
        <taxon>Bacillati</taxon>
        <taxon>Chloroflexota</taxon>
        <taxon>Dehalococcoidia</taxon>
        <taxon>Dehalococcoidales</taxon>
        <taxon>Dehalococcoidaceae</taxon>
        <taxon>Dehalogenimonas</taxon>
    </lineage>
</organism>
<dbReference type="GO" id="GO:0051539">
    <property type="term" value="F:4 iron, 4 sulfur cluster binding"/>
    <property type="evidence" value="ECO:0007669"/>
    <property type="project" value="UniProtKB-KW"/>
</dbReference>
<evidence type="ECO:0000256" key="7">
    <source>
        <dbReference type="ARBA" id="ARBA00023014"/>
    </source>
</evidence>
<dbReference type="SUPFAM" id="SSF54862">
    <property type="entry name" value="4Fe-4S ferredoxins"/>
    <property type="match status" value="1"/>
</dbReference>
<evidence type="ECO:0000256" key="1">
    <source>
        <dbReference type="ARBA" id="ARBA00004236"/>
    </source>
</evidence>
<dbReference type="InterPro" id="IPR017900">
    <property type="entry name" value="4Fe4S_Fe_S_CS"/>
</dbReference>
<evidence type="ECO:0000259" key="10">
    <source>
        <dbReference type="PROSITE" id="PS51379"/>
    </source>
</evidence>
<dbReference type="InterPro" id="IPR012832">
    <property type="entry name" value="RDH"/>
</dbReference>
<evidence type="ECO:0000256" key="9">
    <source>
        <dbReference type="ARBA" id="ARBA00029374"/>
    </source>
</evidence>
<protein>
    <submittedName>
        <fullName evidence="11">Reductive dehalogenase</fullName>
    </submittedName>
</protein>
<keyword evidence="3" id="KW-0004">4Fe-4S</keyword>
<comment type="cofactor">
    <cofactor evidence="9">
        <name>corrinoid</name>
        <dbReference type="ChEBI" id="CHEBI:33913"/>
    </cofactor>
</comment>
<keyword evidence="2" id="KW-1003">Cell membrane</keyword>
<dbReference type="OrthoDB" id="9784571at2"/>
<dbReference type="GO" id="GO:0046872">
    <property type="term" value="F:metal ion binding"/>
    <property type="evidence" value="ECO:0007669"/>
    <property type="project" value="UniProtKB-KW"/>
</dbReference>
<dbReference type="NCBIfam" id="TIGR01409">
    <property type="entry name" value="TAT_signal_seq"/>
    <property type="match status" value="1"/>
</dbReference>
<reference evidence="11 12" key="1">
    <citation type="journal article" date="2017" name="ISME J.">
        <title>Grape pomace compost harbors organohalide-respiring Dehalogenimonas species with novel reductive dehalogenase genes.</title>
        <authorList>
            <person name="Yang Y."/>
            <person name="Higgins S.A."/>
            <person name="Yan J."/>
            <person name="Simsir B."/>
            <person name="Chourey K."/>
            <person name="Iyer R."/>
            <person name="Hettich R.L."/>
            <person name="Baldwin B."/>
            <person name="Ogles D.M."/>
            <person name="Loffler F.E."/>
        </authorList>
    </citation>
    <scope>NUCLEOTIDE SEQUENCE [LARGE SCALE GENOMIC DNA]</scope>
    <source>
        <strain evidence="11 12">GP</strain>
    </source>
</reference>
<keyword evidence="7" id="KW-0411">Iron-sulfur</keyword>
<dbReference type="RefSeq" id="WP_102330153.1">
    <property type="nucleotide sequence ID" value="NZ_CP058566.2"/>
</dbReference>
<dbReference type="PROSITE" id="PS00198">
    <property type="entry name" value="4FE4S_FER_1"/>
    <property type="match status" value="1"/>
</dbReference>
<keyword evidence="4" id="KW-0479">Metal-binding</keyword>
<dbReference type="PROSITE" id="PS51379">
    <property type="entry name" value="4FE4S_FER_2"/>
    <property type="match status" value="1"/>
</dbReference>
<dbReference type="InterPro" id="IPR019546">
    <property type="entry name" value="TAT_signal_bac_arc"/>
</dbReference>
<evidence type="ECO:0000256" key="2">
    <source>
        <dbReference type="ARBA" id="ARBA00022475"/>
    </source>
</evidence>
<evidence type="ECO:0000256" key="3">
    <source>
        <dbReference type="ARBA" id="ARBA00022485"/>
    </source>
</evidence>
<dbReference type="PROSITE" id="PS51318">
    <property type="entry name" value="TAT"/>
    <property type="match status" value="1"/>
</dbReference>
<feature type="domain" description="4Fe-4S ferredoxin-type" evidence="10">
    <location>
        <begin position="341"/>
        <end position="373"/>
    </location>
</feature>
<dbReference type="AlphaFoldDB" id="A0A2P5P8Q2"/>
<comment type="caution">
    <text evidence="11">The sequence shown here is derived from an EMBL/GenBank/DDBJ whole genome shotgun (WGS) entry which is preliminary data.</text>
</comment>
<evidence type="ECO:0000256" key="6">
    <source>
        <dbReference type="ARBA" id="ARBA00023004"/>
    </source>
</evidence>
<dbReference type="InterPro" id="IPR006311">
    <property type="entry name" value="TAT_signal"/>
</dbReference>
<dbReference type="EMBL" id="JQAN02000006">
    <property type="protein sequence ID" value="PPD58669.1"/>
    <property type="molecule type" value="Genomic_DNA"/>
</dbReference>
<evidence type="ECO:0000313" key="11">
    <source>
        <dbReference type="EMBL" id="PPD58669.1"/>
    </source>
</evidence>